<organism evidence="1 2">
    <name type="scientific">Trypanosoma vivax (strain Y486)</name>
    <dbReference type="NCBI Taxonomy" id="1055687"/>
    <lineage>
        <taxon>Eukaryota</taxon>
        <taxon>Discoba</taxon>
        <taxon>Euglenozoa</taxon>
        <taxon>Kinetoplastea</taxon>
        <taxon>Metakinetoplastina</taxon>
        <taxon>Trypanosomatida</taxon>
        <taxon>Trypanosomatidae</taxon>
        <taxon>Trypanosoma</taxon>
        <taxon>Duttonella</taxon>
    </lineage>
</organism>
<protein>
    <submittedName>
        <fullName evidence="1">Uncharacterized protein</fullName>
    </submittedName>
</protein>
<evidence type="ECO:0000313" key="1">
    <source>
        <dbReference type="EMBL" id="CCD21440.1"/>
    </source>
</evidence>
<dbReference type="VEuPathDB" id="TriTrypDB:TvY486_0043410"/>
<reference evidence="1 2" key="1">
    <citation type="journal article" date="2012" name="Proc. Natl. Acad. Sci. U.S.A.">
        <title>Antigenic diversity is generated by distinct evolutionary mechanisms in African trypanosome species.</title>
        <authorList>
            <person name="Jackson A.P."/>
            <person name="Berry A."/>
            <person name="Aslett M."/>
            <person name="Allison H.C."/>
            <person name="Burton P."/>
            <person name="Vavrova-Anderson J."/>
            <person name="Brown R."/>
            <person name="Browne H."/>
            <person name="Corton N."/>
            <person name="Hauser H."/>
            <person name="Gamble J."/>
            <person name="Gilderthorp R."/>
            <person name="Marcello L."/>
            <person name="McQuillan J."/>
            <person name="Otto T.D."/>
            <person name="Quail M.A."/>
            <person name="Sanders M.J."/>
            <person name="van Tonder A."/>
            <person name="Ginger M.L."/>
            <person name="Field M.C."/>
            <person name="Barry J.D."/>
            <person name="Hertz-Fowler C."/>
            <person name="Berriman M."/>
        </authorList>
    </citation>
    <scope>NUCLEOTIDE SEQUENCE</scope>
    <source>
        <strain evidence="1 2">Y486</strain>
    </source>
</reference>
<proteinExistence type="predicted"/>
<keyword evidence="2" id="KW-1185">Reference proteome</keyword>
<sequence length="147" mass="16735">MEMKDGDEENRGEEVVLMRPKCSNVCGPRHALKDEAADHSLVVGCVCNALGKVTEVEFLSKMWRADRCERALRRVNIALFGLDESFELRVWPKVSCRVFGCLVLGWGVVWREKWRSIKNADGRFRRPCMCGGHGSTDISWCLPSRCM</sequence>
<dbReference type="AlphaFoldDB" id="F9WV36"/>
<accession>F9WV36</accession>
<name>F9WV36_TRYVY</name>
<dbReference type="Proteomes" id="UP000009027">
    <property type="component" value="Unassembled WGS sequence"/>
</dbReference>
<dbReference type="EMBL" id="CAEX01007689">
    <property type="protein sequence ID" value="CCD21440.1"/>
    <property type="molecule type" value="Genomic_DNA"/>
</dbReference>
<gene>
    <name evidence="1" type="ORF">TvY486_0043410</name>
</gene>
<evidence type="ECO:0000313" key="2">
    <source>
        <dbReference type="Proteomes" id="UP000009027"/>
    </source>
</evidence>